<gene>
    <name evidence="2" type="ordered locus">Deide_2p01525</name>
</gene>
<dbReference type="Proteomes" id="UP000002208">
    <property type="component" value="Plasmid 2"/>
</dbReference>
<accession>X5HN91</accession>
<dbReference type="RefSeq" id="WP_193589578.1">
    <property type="nucleotide sequence ID" value="NC_012529.1"/>
</dbReference>
<feature type="compositionally biased region" description="Low complexity" evidence="1">
    <location>
        <begin position="66"/>
        <end position="80"/>
    </location>
</feature>
<name>X5HN91_DEIDV</name>
<evidence type="ECO:0000313" key="2">
    <source>
        <dbReference type="EMBL" id="AHX26562.1"/>
    </source>
</evidence>
<keyword evidence="3" id="KW-1185">Reference proteome</keyword>
<evidence type="ECO:0000256" key="1">
    <source>
        <dbReference type="SAM" id="MobiDB-lite"/>
    </source>
</evidence>
<dbReference type="HOGENOM" id="CLU_1934576_0_0_0"/>
<geneLocation type="plasmid" evidence="3">
    <name>pDeide2</name>
</geneLocation>
<feature type="region of interest" description="Disordered" evidence="1">
    <location>
        <begin position="1"/>
        <end position="130"/>
    </location>
</feature>
<keyword evidence="2" id="KW-0614">Plasmid</keyword>
<organism evidence="2 3">
    <name type="scientific">Deinococcus deserti (strain DSM 17065 / CIP 109153 / LMG 22923 / VCD115)</name>
    <dbReference type="NCBI Taxonomy" id="546414"/>
    <lineage>
        <taxon>Bacteria</taxon>
        <taxon>Thermotogati</taxon>
        <taxon>Deinococcota</taxon>
        <taxon>Deinococci</taxon>
        <taxon>Deinococcales</taxon>
        <taxon>Deinococcaceae</taxon>
        <taxon>Deinococcus</taxon>
    </lineage>
</organism>
<reference evidence="2 3" key="1">
    <citation type="journal article" date="2009" name="PLoS Genet.">
        <title>Alliance of proteomics and genomics to unravel the specificities of Sahara bacterium Deinococcus deserti.</title>
        <authorList>
            <person name="de Groot A."/>
            <person name="Dulermo R."/>
            <person name="Ortet P."/>
            <person name="Blanchard L."/>
            <person name="Guerin P."/>
            <person name="Fernandez B."/>
            <person name="Vacherie B."/>
            <person name="Dossat C."/>
            <person name="Jolivet E."/>
            <person name="Siguier P."/>
            <person name="Chandler M."/>
            <person name="Barakat M."/>
            <person name="Dedieu A."/>
            <person name="Barbe V."/>
            <person name="Heulin T."/>
            <person name="Sommer S."/>
            <person name="Achouak W."/>
            <person name="Armengaud J."/>
        </authorList>
    </citation>
    <scope>NUCLEOTIDE SEQUENCE [LARGE SCALE GENOMIC DNA]</scope>
    <source>
        <strain evidence="3">DSM 17065 / CIP 109153 / LMG 22923 / VCD115</strain>
        <plasmid evidence="3">pDeide2</plasmid>
    </source>
</reference>
<dbReference type="AlphaFoldDB" id="X5HN91"/>
<feature type="compositionally biased region" description="Polar residues" evidence="1">
    <location>
        <begin position="102"/>
        <end position="114"/>
    </location>
</feature>
<sequence length="130" mass="13916">MERDDMQVREQQGPTHDGPLKKPESPDTEAVQEHHDEGSGPFGADMQHMKGGTRNSDPQHEGSPYSTGTNSTTGASTSTADPRSSFAPERTAPGITEEGVHQSDTSKPGRTQDPSGPPSAGEHPDIRWDK</sequence>
<evidence type="ECO:0000313" key="3">
    <source>
        <dbReference type="Proteomes" id="UP000002208"/>
    </source>
</evidence>
<dbReference type="EMBL" id="CP001116">
    <property type="protein sequence ID" value="AHX26562.1"/>
    <property type="molecule type" value="Genomic_DNA"/>
</dbReference>
<protein>
    <submittedName>
        <fullName evidence="2">Uncharacterized protein</fullName>
    </submittedName>
</protein>
<proteinExistence type="predicted"/>
<feature type="compositionally biased region" description="Basic and acidic residues" evidence="1">
    <location>
        <begin position="18"/>
        <end position="38"/>
    </location>
</feature>
<dbReference type="KEGG" id="ddr:Deide_2p01525"/>